<name>A0A951U808_9CYAN</name>
<dbReference type="AlphaFoldDB" id="A0A951U808"/>
<comment type="caution">
    <text evidence="3">The sequence shown here is derived from an EMBL/GenBank/DDBJ whole genome shotgun (WGS) entry which is preliminary data.</text>
</comment>
<sequence>MMFFRQVSFLLGFVALTVLSSAISANAETLINDSHSLEADTTLIEEVESAEIAISPINSLPIDSTSSQGSLEATAALTEDVESTETATSTVKPQLASNPSVTEIPEDTTQQHHVQPANDAAIKQNQADSQEQPLDVALNDEQGSASSADRAIEAPTPGTVETSADLLSAQPEFAPVPEASSDAAASEADTTVAQTEIDPGRPTRGGASYVGIGGNIGIDGDTALGRGSFVINGKIGLTRSLSFRPAAIIGDDTVFLFPLTYDFRIQSTDPFEPVRFAPFVGGGLALSTDEDDNLGFMVTGGVDFPLSPQFVANAALNIGFLEDTTDFGLMVGIGYTFVSF</sequence>
<accession>A0A951U808</accession>
<reference evidence="3" key="2">
    <citation type="journal article" date="2022" name="Microbiol. Resour. Announc.">
        <title>Metagenome Sequencing to Explore Phylogenomics of Terrestrial Cyanobacteria.</title>
        <authorList>
            <person name="Ward R.D."/>
            <person name="Stajich J.E."/>
            <person name="Johansen J.R."/>
            <person name="Huntemann M."/>
            <person name="Clum A."/>
            <person name="Foster B."/>
            <person name="Foster B."/>
            <person name="Roux S."/>
            <person name="Palaniappan K."/>
            <person name="Varghese N."/>
            <person name="Mukherjee S."/>
            <person name="Reddy T.B.K."/>
            <person name="Daum C."/>
            <person name="Copeland A."/>
            <person name="Chen I.A."/>
            <person name="Ivanova N.N."/>
            <person name="Kyrpides N.C."/>
            <person name="Shapiro N."/>
            <person name="Eloe-Fadrosh E.A."/>
            <person name="Pietrasiak N."/>
        </authorList>
    </citation>
    <scope>NUCLEOTIDE SEQUENCE</scope>
    <source>
        <strain evidence="3">CPER-KK1</strain>
    </source>
</reference>
<reference evidence="3" key="1">
    <citation type="submission" date="2021-05" db="EMBL/GenBank/DDBJ databases">
        <authorList>
            <person name="Pietrasiak N."/>
            <person name="Ward R."/>
            <person name="Stajich J.E."/>
            <person name="Kurbessoian T."/>
        </authorList>
    </citation>
    <scope>NUCLEOTIDE SEQUENCE</scope>
    <source>
        <strain evidence="3">CPER-KK1</strain>
    </source>
</reference>
<feature type="signal peptide" evidence="2">
    <location>
        <begin position="1"/>
        <end position="27"/>
    </location>
</feature>
<feature type="region of interest" description="Disordered" evidence="1">
    <location>
        <begin position="61"/>
        <end position="102"/>
    </location>
</feature>
<feature type="compositionally biased region" description="Polar residues" evidence="1">
    <location>
        <begin position="61"/>
        <end position="71"/>
    </location>
</feature>
<evidence type="ECO:0000256" key="1">
    <source>
        <dbReference type="SAM" id="MobiDB-lite"/>
    </source>
</evidence>
<gene>
    <name evidence="3" type="ORF">KME25_02440</name>
</gene>
<dbReference type="EMBL" id="JAHHIF010000003">
    <property type="protein sequence ID" value="MBW4543297.1"/>
    <property type="molecule type" value="Genomic_DNA"/>
</dbReference>
<keyword evidence="2" id="KW-0732">Signal</keyword>
<evidence type="ECO:0000256" key="2">
    <source>
        <dbReference type="SAM" id="SignalP"/>
    </source>
</evidence>
<feature type="chain" id="PRO_5036979440" description="Outer membrane protein beta-barrel domain-containing protein" evidence="2">
    <location>
        <begin position="28"/>
        <end position="340"/>
    </location>
</feature>
<proteinExistence type="predicted"/>
<feature type="region of interest" description="Disordered" evidence="1">
    <location>
        <begin position="140"/>
        <end position="159"/>
    </location>
</feature>
<evidence type="ECO:0000313" key="3">
    <source>
        <dbReference type="EMBL" id="MBW4543297.1"/>
    </source>
</evidence>
<protein>
    <recommendedName>
        <fullName evidence="5">Outer membrane protein beta-barrel domain-containing protein</fullName>
    </recommendedName>
</protein>
<feature type="compositionally biased region" description="Polar residues" evidence="1">
    <location>
        <begin position="84"/>
        <end position="102"/>
    </location>
</feature>
<evidence type="ECO:0008006" key="5">
    <source>
        <dbReference type="Google" id="ProtNLM"/>
    </source>
</evidence>
<dbReference type="InterPro" id="IPR011250">
    <property type="entry name" value="OMP/PagP_B-barrel"/>
</dbReference>
<dbReference type="Proteomes" id="UP000753908">
    <property type="component" value="Unassembled WGS sequence"/>
</dbReference>
<organism evidence="3 4">
    <name type="scientific">Symplocastrum torsivum CPER-KK1</name>
    <dbReference type="NCBI Taxonomy" id="450513"/>
    <lineage>
        <taxon>Bacteria</taxon>
        <taxon>Bacillati</taxon>
        <taxon>Cyanobacteriota</taxon>
        <taxon>Cyanophyceae</taxon>
        <taxon>Oscillatoriophycideae</taxon>
        <taxon>Oscillatoriales</taxon>
        <taxon>Microcoleaceae</taxon>
        <taxon>Symplocastrum</taxon>
    </lineage>
</organism>
<dbReference type="SUPFAM" id="SSF56925">
    <property type="entry name" value="OMPA-like"/>
    <property type="match status" value="1"/>
</dbReference>
<evidence type="ECO:0000313" key="4">
    <source>
        <dbReference type="Proteomes" id="UP000753908"/>
    </source>
</evidence>